<evidence type="ECO:0000313" key="4">
    <source>
        <dbReference type="Proteomes" id="UP000195913"/>
    </source>
</evidence>
<evidence type="ECO:0000256" key="2">
    <source>
        <dbReference type="SAM" id="SignalP"/>
    </source>
</evidence>
<dbReference type="Gene3D" id="2.60.40.1240">
    <property type="match status" value="1"/>
</dbReference>
<proteinExistence type="predicted"/>
<gene>
    <name evidence="3" type="ORF">FM101_00160</name>
</gene>
<evidence type="ECO:0000256" key="1">
    <source>
        <dbReference type="ARBA" id="ARBA00022729"/>
    </source>
</evidence>
<reference evidence="3 4" key="1">
    <citation type="submission" date="2017-02" db="EMBL/GenBank/DDBJ databases">
        <authorList>
            <person name="Peterson S.W."/>
        </authorList>
    </citation>
    <scope>NUCLEOTIDE SEQUENCE [LARGE SCALE GENOMIC DNA]</scope>
    <source>
        <strain evidence="3 4">B Ar 00.02</strain>
    </source>
</reference>
<keyword evidence="1 2" id="KW-0732">Signal</keyword>
<dbReference type="RefSeq" id="WP_086993688.1">
    <property type="nucleotide sequence ID" value="NZ_FUHW01000001.1"/>
</dbReference>
<protein>
    <recommendedName>
        <fullName evidence="5">DUF4352 domain-containing protein</fullName>
    </recommendedName>
</protein>
<evidence type="ECO:0000313" key="3">
    <source>
        <dbReference type="EMBL" id="SJM45692.1"/>
    </source>
</evidence>
<dbReference type="InterPro" id="IPR029050">
    <property type="entry name" value="Immunoprotect_excell_Ig-like"/>
</dbReference>
<accession>A0A1R4EQ03</accession>
<feature type="signal peptide" evidence="2">
    <location>
        <begin position="1"/>
        <end position="19"/>
    </location>
</feature>
<name>A0A1R4EQ03_9MICC</name>
<sequence length="187" mass="19165">MNTKTTWVALALATGLALAGCTTTGGPEAGTAVDTASEPAAEAVAETTEDQSTEGVADFGSAWTWDDGLKLTVKPAGLSAAGQYASGAEASDGKMYVFDVTLQNGTQEIFDPAILTASVVYGAAGTQAEGVFTEKIDGFFQGKVLPGKKQSTRVAFGIPAGELDDVTLTYLVDFDHEDALFSGVLAP</sequence>
<dbReference type="Proteomes" id="UP000195913">
    <property type="component" value="Unassembled WGS sequence"/>
</dbReference>
<keyword evidence="4" id="KW-1185">Reference proteome</keyword>
<evidence type="ECO:0008006" key="5">
    <source>
        <dbReference type="Google" id="ProtNLM"/>
    </source>
</evidence>
<dbReference type="EMBL" id="FUHW01000001">
    <property type="protein sequence ID" value="SJM45692.1"/>
    <property type="molecule type" value="Genomic_DNA"/>
</dbReference>
<dbReference type="PROSITE" id="PS51257">
    <property type="entry name" value="PROKAR_LIPOPROTEIN"/>
    <property type="match status" value="1"/>
</dbReference>
<feature type="chain" id="PRO_5038806888" description="DUF4352 domain-containing protein" evidence="2">
    <location>
        <begin position="20"/>
        <end position="187"/>
    </location>
</feature>
<organism evidence="3 4">
    <name type="scientific">Arthrobacter rhombi</name>
    <dbReference type="NCBI Taxonomy" id="71253"/>
    <lineage>
        <taxon>Bacteria</taxon>
        <taxon>Bacillati</taxon>
        <taxon>Actinomycetota</taxon>
        <taxon>Actinomycetes</taxon>
        <taxon>Micrococcales</taxon>
        <taxon>Micrococcaceae</taxon>
        <taxon>Arthrobacter</taxon>
    </lineage>
</organism>
<dbReference type="AlphaFoldDB" id="A0A1R4EQ03"/>